<evidence type="ECO:0000313" key="2">
    <source>
        <dbReference type="Proteomes" id="UP000515129"/>
    </source>
</evidence>
<dbReference type="GeneID" id="113107882"/>
<dbReference type="PANTHER" id="PTHR33053">
    <property type="entry name" value="PROTEIN, PUTATIVE-RELATED"/>
    <property type="match status" value="1"/>
</dbReference>
<dbReference type="Proteomes" id="UP000515129">
    <property type="component" value="Chromosome 8"/>
</dbReference>
<dbReference type="KEGG" id="caua:113107882"/>
<proteinExistence type="predicted"/>
<dbReference type="OrthoDB" id="10036512at2759"/>
<feature type="compositionally biased region" description="Acidic residues" evidence="1">
    <location>
        <begin position="79"/>
        <end position="88"/>
    </location>
</feature>
<feature type="region of interest" description="Disordered" evidence="1">
    <location>
        <begin position="534"/>
        <end position="554"/>
    </location>
</feature>
<name>A0A6P6PZ66_CARAU</name>
<sequence>MLINVYFSLVFFLRLEKEKGKNMDRRSVRKRAVKRVSSLFSSFPDEMQITGAAENATVNITEEDQNQGDQGQASHKFDSEDDSQSDDDIVNVSTSLTDSLCDWAVHFRVSLVALTALLAILRVYHPFLPKDARTLLHTTTSYSIQVVAGGTYHYVGILKAFAKSMDRIWSQIPNRHEFKLQLNVDGLPLFKSSSVQFWPILGLLQGVVKKPVVIALFCGVSKPSCLVAYLQDLVSELQELSKGFFIKGKQCFLKVNSVICDAPARAFIKGTKSHTGYSGCDKCVQTGVYLKHRMTFPKVNSALRTDLSFKMMNDEDHHVTKSPLTDVGIGMVSCFPHDYMHLVCLGVVRRLLDVWITSGPLPSRLSSHQMKLISSALVGLRGFIPTDFARKPRGLLERLRWKATELRQFLLYTGPVVLQNVLSGSVYNNFMLLSVAIFILASPSLSADLHDFAHTLLVSFVTHFGKLYGPEFVTYNLHGLTHLSEDVRIHGNLDLISGFPFEDYIGKMKKMIRTPHHPLAQVIRRISEIDPFTGNDEASHGKKRLQKEHDSGPLPPSMMNISVLQFQELVIGGTKIDASSEGDRCVKIGGCIALIDNILQCQDKIYIVFREYELMEPFFEYPLSSCDLGIYLVGKISSRLKTIELFDHVEKYVRLPNQDKFVAVPLLHLYH</sequence>
<evidence type="ECO:0000313" key="3">
    <source>
        <dbReference type="RefSeq" id="XP_026126479.1"/>
    </source>
</evidence>
<gene>
    <name evidence="3" type="primary">LOC113107882</name>
</gene>
<dbReference type="RefSeq" id="XP_026126479.1">
    <property type="nucleotide sequence ID" value="XM_026270694.1"/>
</dbReference>
<organism evidence="2 3">
    <name type="scientific">Carassius auratus</name>
    <name type="common">Goldfish</name>
    <dbReference type="NCBI Taxonomy" id="7957"/>
    <lineage>
        <taxon>Eukaryota</taxon>
        <taxon>Metazoa</taxon>
        <taxon>Chordata</taxon>
        <taxon>Craniata</taxon>
        <taxon>Vertebrata</taxon>
        <taxon>Euteleostomi</taxon>
        <taxon>Actinopterygii</taxon>
        <taxon>Neopterygii</taxon>
        <taxon>Teleostei</taxon>
        <taxon>Ostariophysi</taxon>
        <taxon>Cypriniformes</taxon>
        <taxon>Cyprinidae</taxon>
        <taxon>Cyprininae</taxon>
        <taxon>Carassius</taxon>
    </lineage>
</organism>
<dbReference type="PANTHER" id="PTHR33053:SF24">
    <property type="entry name" value="TRANSPOSASE DOMAIN-CONTAINING PROTEIN"/>
    <property type="match status" value="1"/>
</dbReference>
<reference evidence="3" key="1">
    <citation type="submission" date="2025-08" db="UniProtKB">
        <authorList>
            <consortium name="RefSeq"/>
        </authorList>
    </citation>
    <scope>IDENTIFICATION</scope>
    <source>
        <strain evidence="3">Wakin</strain>
        <tissue evidence="3">Muscle</tissue>
    </source>
</reference>
<accession>A0A6P6PZ66</accession>
<protein>
    <submittedName>
        <fullName evidence="3">Uncharacterized protein LOC113107882 isoform X1</fullName>
    </submittedName>
</protein>
<keyword evidence="2" id="KW-1185">Reference proteome</keyword>
<dbReference type="AlphaFoldDB" id="A0A6P6PZ66"/>
<evidence type="ECO:0000256" key="1">
    <source>
        <dbReference type="SAM" id="MobiDB-lite"/>
    </source>
</evidence>
<feature type="region of interest" description="Disordered" evidence="1">
    <location>
        <begin position="64"/>
        <end position="88"/>
    </location>
</feature>